<keyword evidence="1" id="KW-0813">Transport</keyword>
<dbReference type="GO" id="GO:0005506">
    <property type="term" value="F:iron ion binding"/>
    <property type="evidence" value="ECO:0007669"/>
    <property type="project" value="InterPro"/>
</dbReference>
<dbReference type="SUPFAM" id="SSF47175">
    <property type="entry name" value="Cytochromes"/>
    <property type="match status" value="1"/>
</dbReference>
<evidence type="ECO:0000256" key="7">
    <source>
        <dbReference type="PIRSR" id="PIRSR000027-2"/>
    </source>
</evidence>
<dbReference type="STRING" id="438753.AZC_1821"/>
<evidence type="ECO:0000256" key="2">
    <source>
        <dbReference type="ARBA" id="ARBA00022617"/>
    </source>
</evidence>
<reference evidence="9 10" key="4">
    <citation type="journal article" date="2009" name="Appl. Environ. Microbiol.">
        <title>Comparative genome-wide transcriptional profiling of Azorhizobium caulinodans ORS571 grown under free-living and symbiotic conditions.</title>
        <authorList>
            <person name="Tsukada S."/>
            <person name="Aono T."/>
            <person name="Akiba N."/>
            <person name="Lee KB."/>
            <person name="Liu CT."/>
            <person name="Toyazaki H."/>
            <person name="Oyaizu H."/>
        </authorList>
    </citation>
    <scope>NUCLEOTIDE SEQUENCE [LARGE SCALE GENOMIC DNA]</scope>
    <source>
        <strain evidence="10">ATCC 43989 / DSM 5975 / JCM 20966 / LMG 6465 / NBRC 14845 / NCIMB 13405 / ORS 571</strain>
    </source>
</reference>
<reference evidence="9 10" key="3">
    <citation type="journal article" date="2008" name="BMC Genomics">
        <title>The genome of the versatile nitrogen fixer Azorhizobium caulinodans ORS571.</title>
        <authorList>
            <person name="Lee KB."/>
            <person name="Backer P.D."/>
            <person name="Aono T."/>
            <person name="Liu CT."/>
            <person name="Suzuki S."/>
            <person name="Suzuki T."/>
            <person name="Kaneko T."/>
            <person name="Yamada M."/>
            <person name="Tabata S."/>
            <person name="Kupfer D.M."/>
            <person name="Najar F.Z."/>
            <person name="Wiley G.B."/>
            <person name="Roe B."/>
            <person name="Binnewies T.T."/>
            <person name="Ussery D.W."/>
            <person name="D'Haeze W."/>
            <person name="Herder J.D."/>
            <person name="Gevers D."/>
            <person name="Vereecke D."/>
            <person name="Holsters M."/>
            <person name="Oyaizu H."/>
        </authorList>
    </citation>
    <scope>NUCLEOTIDE SEQUENCE [LARGE SCALE GENOMIC DNA]</scope>
    <source>
        <strain evidence="10">ATCC 43989 / DSM 5975 / JCM 20966 / LMG 6465 / NBRC 14845 / NCIMB 13405 / ORS 571</strain>
    </source>
</reference>
<dbReference type="eggNOG" id="COG3909">
    <property type="taxonomic scope" value="Bacteria"/>
</dbReference>
<feature type="signal peptide" evidence="8">
    <location>
        <begin position="1"/>
        <end position="22"/>
    </location>
</feature>
<evidence type="ECO:0000256" key="1">
    <source>
        <dbReference type="ARBA" id="ARBA00022448"/>
    </source>
</evidence>
<sequence length="144" mass="14831">MSMRIAVLAALLVPLAATVVVAQTDPIAQRKAVMKEIGEQTKAAGAIVKGEAPYDAAKAAAIFKTYSEGADKFGALFPAGSDKGDTKAAPAIWSDRAGFDAALAKFKAAVAANIDKVGTADGFKTAMAAVGPECRACHQSYQQR</sequence>
<keyword evidence="5 6" id="KW-0408">Iron</keyword>
<evidence type="ECO:0000256" key="4">
    <source>
        <dbReference type="ARBA" id="ARBA00022982"/>
    </source>
</evidence>
<keyword evidence="10" id="KW-1185">Reference proteome</keyword>
<feature type="chain" id="PRO_5002723358" evidence="8">
    <location>
        <begin position="23"/>
        <end position="144"/>
    </location>
</feature>
<evidence type="ECO:0000256" key="6">
    <source>
        <dbReference type="PIRSR" id="PIRSR000027-1"/>
    </source>
</evidence>
<feature type="binding site" description="covalent" evidence="7">
    <location>
        <position position="137"/>
    </location>
    <ligand>
        <name>heme c</name>
        <dbReference type="ChEBI" id="CHEBI:61717"/>
    </ligand>
</feature>
<organism evidence="9 10">
    <name type="scientific">Azorhizobium caulinodans (strain ATCC 43989 / DSM 5975 / JCM 20966 / LMG 6465 / NBRC 14845 / NCIMB 13405 / ORS 571)</name>
    <dbReference type="NCBI Taxonomy" id="438753"/>
    <lineage>
        <taxon>Bacteria</taxon>
        <taxon>Pseudomonadati</taxon>
        <taxon>Pseudomonadota</taxon>
        <taxon>Alphaproteobacteria</taxon>
        <taxon>Hyphomicrobiales</taxon>
        <taxon>Xanthobacteraceae</taxon>
        <taxon>Azorhizobium</taxon>
    </lineage>
</organism>
<dbReference type="InterPro" id="IPR012127">
    <property type="entry name" value="Cyt_c_prime"/>
</dbReference>
<keyword evidence="8" id="KW-0732">Signal</keyword>
<evidence type="ECO:0000313" key="9">
    <source>
        <dbReference type="EMBL" id="BAF87819.1"/>
    </source>
</evidence>
<keyword evidence="2 7" id="KW-0349">Heme</keyword>
<keyword evidence="3 6" id="KW-0479">Metal-binding</keyword>
<proteinExistence type="predicted"/>
<dbReference type="HOGENOM" id="CLU_106713_2_0_5"/>
<evidence type="ECO:0000256" key="8">
    <source>
        <dbReference type="SAM" id="SignalP"/>
    </source>
</evidence>
<evidence type="ECO:0000256" key="5">
    <source>
        <dbReference type="ARBA" id="ARBA00023004"/>
    </source>
</evidence>
<reference evidence="9 10" key="6">
    <citation type="journal article" date="2011" name="Appl. Environ. Microbiol.">
        <title>Involvement of the azorhizobial chromosome partition gene (parA) in the onset of bacteroid differentiation during Sesbania rostrata stem nodule development.</title>
        <authorList>
            <person name="Liu CT."/>
            <person name="Lee KB."/>
            <person name="Wang YS."/>
            <person name="Peng MH."/>
            <person name="Lee KT."/>
            <person name="Suzuki S."/>
            <person name="Suzuki T."/>
            <person name="Oyaizu H."/>
        </authorList>
    </citation>
    <scope>NUCLEOTIDE SEQUENCE [LARGE SCALE GENOMIC DNA]</scope>
    <source>
        <strain evidence="10">ATCC 43989 / DSM 5975 / JCM 20966 / LMG 6465 / NBRC 14845 / NCIMB 13405 / ORS 571</strain>
    </source>
</reference>
<keyword evidence="4" id="KW-0249">Electron transport</keyword>
<protein>
    <submittedName>
        <fullName evidence="9">Cytochrome c</fullName>
    </submittedName>
</protein>
<dbReference type="EMBL" id="AP009384">
    <property type="protein sequence ID" value="BAF87819.1"/>
    <property type="molecule type" value="Genomic_DNA"/>
</dbReference>
<reference evidence="10" key="2">
    <citation type="submission" date="2007-04" db="EMBL/GenBank/DDBJ databases">
        <title>Complete genome sequence of the nitrogen-fixing bacterium Azorhizobium caulinodans ORS571.</title>
        <authorList>
            <person name="Lee K.B."/>
            <person name="Backer P.D."/>
            <person name="Aono T."/>
            <person name="Liu C.T."/>
            <person name="Suzuki S."/>
            <person name="Suzuki T."/>
            <person name="Kaneko T."/>
            <person name="Yamada M."/>
            <person name="Tabata S."/>
            <person name="Kupfer D.M."/>
            <person name="Najar F.Z."/>
            <person name="Wiley G.B."/>
            <person name="Roe B."/>
            <person name="Binnewies T."/>
            <person name="Ussery D."/>
            <person name="Vereecke D."/>
            <person name="Gevers D."/>
            <person name="Holsters M."/>
            <person name="Oyaizu H."/>
        </authorList>
    </citation>
    <scope>NUCLEOTIDE SEQUENCE [LARGE SCALE GENOMIC DNA]</scope>
    <source>
        <strain evidence="10">ATCC 43989 / DSM 5975 / JCM 20966 / LMG 6465 / NBRC 14845 / NCIMB 13405 / ORS 571</strain>
    </source>
</reference>
<reference evidence="9 10" key="1">
    <citation type="journal article" date="2007" name="Appl. Environ. Microbiol.">
        <title>Rhizobial factors required for stem nodule maturation and maintenance in Sesbania rostrata-Azorhizobium caulinodans ORS571 symbiosis.</title>
        <authorList>
            <person name="Suzuki S."/>
            <person name="Aono T."/>
            <person name="Lee KB."/>
            <person name="Suzuki T."/>
            <person name="Liu CT."/>
            <person name="Miwa H."/>
            <person name="Wakao S."/>
            <person name="Iki T."/>
            <person name="Oyaizu H."/>
        </authorList>
    </citation>
    <scope>NUCLEOTIDE SEQUENCE [LARGE SCALE GENOMIC DNA]</scope>
    <source>
        <strain evidence="10">ATCC 43989 / DSM 5975 / JCM 20966 / LMG 6465 / NBRC 14845 / NCIMB 13405 / ORS 571</strain>
    </source>
</reference>
<dbReference type="Pfam" id="PF01322">
    <property type="entry name" value="Cytochrom_C_2"/>
    <property type="match status" value="1"/>
</dbReference>
<dbReference type="GO" id="GO:0042597">
    <property type="term" value="C:periplasmic space"/>
    <property type="evidence" value="ECO:0007669"/>
    <property type="project" value="InterPro"/>
</dbReference>
<reference evidence="9 10" key="5">
    <citation type="journal article" date="2010" name="Appl. Environ. Microbiol.">
        <title>phrR-like gene praR of Azorhizobium caulinodans ORS571 is essential for symbiosis with Sesbania rostrata and is involved in expression of reb genes.</title>
        <authorList>
            <person name="Akiba N."/>
            <person name="Aono T."/>
            <person name="Toyazaki H."/>
            <person name="Sato S."/>
            <person name="Oyaizu H."/>
        </authorList>
    </citation>
    <scope>NUCLEOTIDE SEQUENCE [LARGE SCALE GENOMIC DNA]</scope>
    <source>
        <strain evidence="10">ATCC 43989 / DSM 5975 / JCM 20966 / LMG 6465 / NBRC 14845 / NCIMB 13405 / ORS 571</strain>
    </source>
</reference>
<gene>
    <name evidence="9" type="ordered locus">AZC_1821</name>
</gene>
<name>A8I559_AZOC5</name>
<accession>A8I559</accession>
<dbReference type="InterPro" id="IPR010980">
    <property type="entry name" value="Cyt_c/b562"/>
</dbReference>
<dbReference type="PROSITE" id="PS51009">
    <property type="entry name" value="CYTCII"/>
    <property type="match status" value="1"/>
</dbReference>
<evidence type="ECO:0000313" key="10">
    <source>
        <dbReference type="Proteomes" id="UP000000270"/>
    </source>
</evidence>
<evidence type="ECO:0000256" key="3">
    <source>
        <dbReference type="ARBA" id="ARBA00022723"/>
    </source>
</evidence>
<dbReference type="Proteomes" id="UP000000270">
    <property type="component" value="Chromosome"/>
</dbReference>
<feature type="binding site" description="covalent" evidence="7">
    <location>
        <position position="134"/>
    </location>
    <ligand>
        <name>heme c</name>
        <dbReference type="ChEBI" id="CHEBI:61717"/>
    </ligand>
</feature>
<dbReference type="GO" id="GO:0009055">
    <property type="term" value="F:electron transfer activity"/>
    <property type="evidence" value="ECO:0007669"/>
    <property type="project" value="InterPro"/>
</dbReference>
<dbReference type="Gene3D" id="1.20.120.10">
    <property type="entry name" value="Cytochrome c/b562"/>
    <property type="match status" value="1"/>
</dbReference>
<dbReference type="GO" id="GO:0022900">
    <property type="term" value="P:electron transport chain"/>
    <property type="evidence" value="ECO:0007669"/>
    <property type="project" value="InterPro"/>
</dbReference>
<dbReference type="PIRSF" id="PIRSF000027">
    <property type="entry name" value="Cytc_c_prime"/>
    <property type="match status" value="1"/>
</dbReference>
<comment type="PTM">
    <text evidence="7">Binds 1 heme group per subunit.</text>
</comment>
<dbReference type="GO" id="GO:0020037">
    <property type="term" value="F:heme binding"/>
    <property type="evidence" value="ECO:0007669"/>
    <property type="project" value="InterPro"/>
</dbReference>
<dbReference type="InterPro" id="IPR002321">
    <property type="entry name" value="Cyt_c_II"/>
</dbReference>
<dbReference type="KEGG" id="azc:AZC_1821"/>
<feature type="binding site" description="axial binding residue" evidence="6">
    <location>
        <position position="138"/>
    </location>
    <ligand>
        <name>heme c</name>
        <dbReference type="ChEBI" id="CHEBI:61717"/>
    </ligand>
    <ligandPart>
        <name>Fe</name>
        <dbReference type="ChEBI" id="CHEBI:18248"/>
    </ligandPart>
</feature>
<dbReference type="AlphaFoldDB" id="A8I559"/>